<dbReference type="AlphaFoldDB" id="A0A848P3Z4"/>
<comment type="caution">
    <text evidence="3">The sequence shown here is derived from an EMBL/GenBank/DDBJ whole genome shotgun (WGS) entry which is preliminary data.</text>
</comment>
<sequence length="229" mass="24614">MRTLVVCFLAMVACTAHGEDLQSLMSKCVPDVHPTTMAAIIRVESAGNMFALSDDGPGNLPWSERKNMLRSFKPATLDEAAATTRELLRQGHWVGLGLTQLASRHLSKRGLSVEQALDPCTNLREGGRVLKDFYLDALKTHKEPQAALQAAISAYNTGNFRAGVENGYVAKVVNASRYSVPALTTGRAISAVASGGSKSRAGQLVQQPIRVRRGSAQDARFASLEAESF</sequence>
<evidence type="ECO:0000256" key="1">
    <source>
        <dbReference type="SAM" id="SignalP"/>
    </source>
</evidence>
<proteinExistence type="predicted"/>
<dbReference type="Proteomes" id="UP000575469">
    <property type="component" value="Unassembled WGS sequence"/>
</dbReference>
<dbReference type="RefSeq" id="WP_169340876.1">
    <property type="nucleotide sequence ID" value="NZ_JABBZM010000017.1"/>
</dbReference>
<evidence type="ECO:0000313" key="3">
    <source>
        <dbReference type="EMBL" id="NMV39933.1"/>
    </source>
</evidence>
<dbReference type="InterPro" id="IPR023346">
    <property type="entry name" value="Lysozyme-like_dom_sf"/>
</dbReference>
<organism evidence="3 4">
    <name type="scientific">Ralstonia insidiosa</name>
    <dbReference type="NCBI Taxonomy" id="190721"/>
    <lineage>
        <taxon>Bacteria</taxon>
        <taxon>Pseudomonadati</taxon>
        <taxon>Pseudomonadota</taxon>
        <taxon>Betaproteobacteria</taxon>
        <taxon>Burkholderiales</taxon>
        <taxon>Burkholderiaceae</taxon>
        <taxon>Ralstonia</taxon>
    </lineage>
</organism>
<gene>
    <name evidence="3" type="ORF">HGR00_18640</name>
</gene>
<dbReference type="InterPro" id="IPR008258">
    <property type="entry name" value="Transglycosylase_SLT_dom_1"/>
</dbReference>
<protein>
    <submittedName>
        <fullName evidence="3">Lytic transglycosylase domain-containing protein</fullName>
    </submittedName>
</protein>
<dbReference type="EMBL" id="JABBZM010000017">
    <property type="protein sequence ID" value="NMV39933.1"/>
    <property type="molecule type" value="Genomic_DNA"/>
</dbReference>
<keyword evidence="1" id="KW-0732">Signal</keyword>
<reference evidence="3 4" key="1">
    <citation type="submission" date="2020-04" db="EMBL/GenBank/DDBJ databases">
        <title>Ralstonia insidiosa genome sequencing and assembly.</title>
        <authorList>
            <person name="Martins R.C.R."/>
            <person name="Perdigao-Neto L.V."/>
            <person name="Levin A.S.S."/>
            <person name="Costa S.F."/>
        </authorList>
    </citation>
    <scope>NUCLEOTIDE SEQUENCE [LARGE SCALE GENOMIC DNA]</scope>
    <source>
        <strain evidence="3 4">5047</strain>
    </source>
</reference>
<dbReference type="CDD" id="cd16892">
    <property type="entry name" value="LT_VirB1-like"/>
    <property type="match status" value="1"/>
</dbReference>
<dbReference type="Pfam" id="PF01464">
    <property type="entry name" value="SLT"/>
    <property type="match status" value="1"/>
</dbReference>
<feature type="domain" description="Transglycosylase SLT" evidence="2">
    <location>
        <begin position="30"/>
        <end position="163"/>
    </location>
</feature>
<feature type="chain" id="PRO_5032704425" evidence="1">
    <location>
        <begin position="19"/>
        <end position="229"/>
    </location>
</feature>
<dbReference type="Gene3D" id="1.10.530.10">
    <property type="match status" value="1"/>
</dbReference>
<evidence type="ECO:0000259" key="2">
    <source>
        <dbReference type="Pfam" id="PF01464"/>
    </source>
</evidence>
<dbReference type="SUPFAM" id="SSF53955">
    <property type="entry name" value="Lysozyme-like"/>
    <property type="match status" value="1"/>
</dbReference>
<evidence type="ECO:0000313" key="4">
    <source>
        <dbReference type="Proteomes" id="UP000575469"/>
    </source>
</evidence>
<accession>A0A848P3Z4</accession>
<name>A0A848P3Z4_9RALS</name>
<feature type="signal peptide" evidence="1">
    <location>
        <begin position="1"/>
        <end position="18"/>
    </location>
</feature>